<dbReference type="Proteomes" id="UP000479756">
    <property type="component" value="Unassembled WGS sequence"/>
</dbReference>
<dbReference type="SUPFAM" id="SSF46785">
    <property type="entry name" value="Winged helix' DNA-binding domain"/>
    <property type="match status" value="1"/>
</dbReference>
<dbReference type="RefSeq" id="WP_163474528.1">
    <property type="nucleotide sequence ID" value="NZ_JAAGWZ010000005.1"/>
</dbReference>
<dbReference type="SMART" id="SM00347">
    <property type="entry name" value="HTH_MARR"/>
    <property type="match status" value="1"/>
</dbReference>
<sequence>MESSSEISEEEWRAWRTFVEMRRRLDQVLERELHAAGDISRPEYDLLMTVFAVPGRRIRARELAERLGWEKSRVSHQVTRMDRRGLVARSECDTDLRGSWVELTPAGTRAVLGTMREHAANIRRYFLDVLTPEELETVADISARVLAAVGTPACDEESDPADPEHLEAMA</sequence>
<dbReference type="PRINTS" id="PR00598">
    <property type="entry name" value="HTHMARR"/>
</dbReference>
<evidence type="ECO:0000313" key="3">
    <source>
        <dbReference type="Proteomes" id="UP000479756"/>
    </source>
</evidence>
<dbReference type="PANTHER" id="PTHR33164:SF99">
    <property type="entry name" value="MARR FAMILY REGULATORY PROTEIN"/>
    <property type="match status" value="1"/>
</dbReference>
<feature type="domain" description="HTH marR-type" evidence="1">
    <location>
        <begin position="11"/>
        <end position="147"/>
    </location>
</feature>
<dbReference type="GO" id="GO:0003700">
    <property type="term" value="F:DNA-binding transcription factor activity"/>
    <property type="evidence" value="ECO:0007669"/>
    <property type="project" value="InterPro"/>
</dbReference>
<evidence type="ECO:0000313" key="2">
    <source>
        <dbReference type="EMBL" id="NEM92469.1"/>
    </source>
</evidence>
<dbReference type="EMBL" id="JAAGWZ010000005">
    <property type="protein sequence ID" value="NEM92469.1"/>
    <property type="molecule type" value="Genomic_DNA"/>
</dbReference>
<dbReference type="InterPro" id="IPR000835">
    <property type="entry name" value="HTH_MarR-typ"/>
</dbReference>
<reference evidence="2 3" key="1">
    <citation type="journal article" date="2014" name="Int. J. Syst. Evol. Microbiol.">
        <title>Description of Galbitalea soli gen. nov., sp. nov., and Frondihabitans sucicola sp. nov.</title>
        <authorList>
            <person name="Kim S.J."/>
            <person name="Lim J.M."/>
            <person name="Ahn J.H."/>
            <person name="Weon H.Y."/>
            <person name="Hamada M."/>
            <person name="Suzuki K."/>
            <person name="Ahn T.Y."/>
            <person name="Kwon S.W."/>
        </authorList>
    </citation>
    <scope>NUCLEOTIDE SEQUENCE [LARGE SCALE GENOMIC DNA]</scope>
    <source>
        <strain evidence="2 3">NBRC 108727</strain>
    </source>
</reference>
<dbReference type="InterPro" id="IPR036390">
    <property type="entry name" value="WH_DNA-bd_sf"/>
</dbReference>
<keyword evidence="3" id="KW-1185">Reference proteome</keyword>
<proteinExistence type="predicted"/>
<name>A0A7C9PQ19_9MICO</name>
<gene>
    <name evidence="2" type="ORF">G3T37_14030</name>
</gene>
<dbReference type="InterPro" id="IPR036388">
    <property type="entry name" value="WH-like_DNA-bd_sf"/>
</dbReference>
<organism evidence="2 3">
    <name type="scientific">Galbitalea soli</name>
    <dbReference type="NCBI Taxonomy" id="1268042"/>
    <lineage>
        <taxon>Bacteria</taxon>
        <taxon>Bacillati</taxon>
        <taxon>Actinomycetota</taxon>
        <taxon>Actinomycetes</taxon>
        <taxon>Micrococcales</taxon>
        <taxon>Microbacteriaceae</taxon>
        <taxon>Galbitalea</taxon>
    </lineage>
</organism>
<dbReference type="PROSITE" id="PS50995">
    <property type="entry name" value="HTH_MARR_2"/>
    <property type="match status" value="1"/>
</dbReference>
<accession>A0A7C9PQ19</accession>
<dbReference type="Pfam" id="PF12802">
    <property type="entry name" value="MarR_2"/>
    <property type="match status" value="1"/>
</dbReference>
<protein>
    <submittedName>
        <fullName evidence="2">Winged helix-turn-helix transcriptional regulator</fullName>
    </submittedName>
</protein>
<dbReference type="InterPro" id="IPR039422">
    <property type="entry name" value="MarR/SlyA-like"/>
</dbReference>
<dbReference type="GO" id="GO:0006950">
    <property type="term" value="P:response to stress"/>
    <property type="evidence" value="ECO:0007669"/>
    <property type="project" value="TreeGrafter"/>
</dbReference>
<dbReference type="AlphaFoldDB" id="A0A7C9PQ19"/>
<evidence type="ECO:0000259" key="1">
    <source>
        <dbReference type="PROSITE" id="PS50995"/>
    </source>
</evidence>
<comment type="caution">
    <text evidence="2">The sequence shown here is derived from an EMBL/GenBank/DDBJ whole genome shotgun (WGS) entry which is preliminary data.</text>
</comment>
<dbReference type="PANTHER" id="PTHR33164">
    <property type="entry name" value="TRANSCRIPTIONAL REGULATOR, MARR FAMILY"/>
    <property type="match status" value="1"/>
</dbReference>
<dbReference type="Gene3D" id="1.10.10.10">
    <property type="entry name" value="Winged helix-like DNA-binding domain superfamily/Winged helix DNA-binding domain"/>
    <property type="match status" value="1"/>
</dbReference>